<dbReference type="GO" id="GO:0003677">
    <property type="term" value="F:DNA binding"/>
    <property type="evidence" value="ECO:0007669"/>
    <property type="project" value="InterPro"/>
</dbReference>
<comment type="similarity">
    <text evidence="5">Belongs to the HrcA family.</text>
</comment>
<evidence type="ECO:0000256" key="5">
    <source>
        <dbReference type="HAMAP-Rule" id="MF_00081"/>
    </source>
</evidence>
<dbReference type="InterPro" id="IPR002571">
    <property type="entry name" value="HrcA"/>
</dbReference>
<evidence type="ECO:0000256" key="2">
    <source>
        <dbReference type="ARBA" id="ARBA00023015"/>
    </source>
</evidence>
<proteinExistence type="inferred from homology"/>
<dbReference type="InterPro" id="IPR021153">
    <property type="entry name" value="HrcA_C"/>
</dbReference>
<dbReference type="SUPFAM" id="SSF46785">
    <property type="entry name" value="Winged helix' DNA-binding domain"/>
    <property type="match status" value="1"/>
</dbReference>
<dbReference type="RefSeq" id="WP_350342504.1">
    <property type="nucleotide sequence ID" value="NZ_CP158367.1"/>
</dbReference>
<dbReference type="Gene3D" id="3.30.450.40">
    <property type="match status" value="1"/>
</dbReference>
<evidence type="ECO:0000259" key="6">
    <source>
        <dbReference type="Pfam" id="PF01628"/>
    </source>
</evidence>
<organism evidence="7">
    <name type="scientific">Proteinivorax tanatarense</name>
    <dbReference type="NCBI Taxonomy" id="1260629"/>
    <lineage>
        <taxon>Bacteria</taxon>
        <taxon>Bacillati</taxon>
        <taxon>Bacillota</taxon>
        <taxon>Clostridia</taxon>
        <taxon>Eubacteriales</taxon>
        <taxon>Proteinivoracaceae</taxon>
        <taxon>Proteinivorax</taxon>
    </lineage>
</organism>
<dbReference type="InterPro" id="IPR036390">
    <property type="entry name" value="WH_DNA-bd_sf"/>
</dbReference>
<accession>A0AAU7VI28</accession>
<dbReference type="GO" id="GO:0045892">
    <property type="term" value="P:negative regulation of DNA-templated transcription"/>
    <property type="evidence" value="ECO:0007669"/>
    <property type="project" value="UniProtKB-UniRule"/>
</dbReference>
<dbReference type="Gene3D" id="1.10.10.10">
    <property type="entry name" value="Winged helix-like DNA-binding domain superfamily/Winged helix DNA-binding domain"/>
    <property type="match status" value="1"/>
</dbReference>
<evidence type="ECO:0000256" key="3">
    <source>
        <dbReference type="ARBA" id="ARBA00023016"/>
    </source>
</evidence>
<name>A0AAU7VI28_9FIRM</name>
<feature type="domain" description="Heat-inducible transcription repressor HrcA C-terminal" evidence="6">
    <location>
        <begin position="108"/>
        <end position="326"/>
    </location>
</feature>
<dbReference type="InterPro" id="IPR029016">
    <property type="entry name" value="GAF-like_dom_sf"/>
</dbReference>
<dbReference type="PIRSF" id="PIRSF005485">
    <property type="entry name" value="HrcA"/>
    <property type="match status" value="1"/>
</dbReference>
<dbReference type="PANTHER" id="PTHR34824">
    <property type="entry name" value="HEAT-INDUCIBLE TRANSCRIPTION REPRESSOR HRCA"/>
    <property type="match status" value="1"/>
</dbReference>
<keyword evidence="2 5" id="KW-0805">Transcription regulation</keyword>
<reference evidence="7" key="1">
    <citation type="journal article" date="2013" name="Extremophiles">
        <title>Proteinivorax tanatarense gen. nov., sp. nov., an anaerobic, haloalkaliphilic, proteolytic bacterium isolated from a decaying algal bloom, and proposal of Proteinivoraceae fam. nov.</title>
        <authorList>
            <person name="Kevbrin V."/>
            <person name="Boltyanskaya Y."/>
            <person name="Zhilina T."/>
            <person name="Kolganova T."/>
            <person name="Lavrentjeva E."/>
            <person name="Kuznetsov B."/>
        </authorList>
    </citation>
    <scope>NUCLEOTIDE SEQUENCE</scope>
    <source>
        <strain evidence="7">Z-910T</strain>
    </source>
</reference>
<dbReference type="InterPro" id="IPR023120">
    <property type="entry name" value="WHTH_transcript_rep_HrcA_IDD"/>
</dbReference>
<evidence type="ECO:0000256" key="4">
    <source>
        <dbReference type="ARBA" id="ARBA00023163"/>
    </source>
</evidence>
<evidence type="ECO:0000313" key="7">
    <source>
        <dbReference type="EMBL" id="XBX73742.1"/>
    </source>
</evidence>
<gene>
    <name evidence="5 7" type="primary">hrcA</name>
    <name evidence="7" type="ORF">PRVXT_001743</name>
</gene>
<dbReference type="InterPro" id="IPR036388">
    <property type="entry name" value="WH-like_DNA-bd_sf"/>
</dbReference>
<evidence type="ECO:0000256" key="1">
    <source>
        <dbReference type="ARBA" id="ARBA00022491"/>
    </source>
</evidence>
<protein>
    <recommendedName>
        <fullName evidence="5">Heat-inducible transcription repressor HrcA</fullName>
    </recommendedName>
</protein>
<dbReference type="EMBL" id="CP158367">
    <property type="protein sequence ID" value="XBX73742.1"/>
    <property type="molecule type" value="Genomic_DNA"/>
</dbReference>
<dbReference type="AlphaFoldDB" id="A0AAU7VI28"/>
<comment type="function">
    <text evidence="5">Negative regulator of class I heat shock genes (grpE-dnaK-dnaJ and groELS operons). Prevents heat-shock induction of these operons.</text>
</comment>
<dbReference type="SUPFAM" id="SSF55781">
    <property type="entry name" value="GAF domain-like"/>
    <property type="match status" value="1"/>
</dbReference>
<keyword evidence="1 5" id="KW-0678">Repressor</keyword>
<sequence>MVDLGARKREILKAIVLDYINTAEPIGSRTLSKRHKIGFSPATIRNEMSDLEELGFLMQPHTSSGRIPSQLGYRVFVDDLMEKDRLECDEAERLKTLYSEKIHDLNLLIEHTATALSKITNYTSVVVHTEKPGLAIKHLDYVQLSEKEGLILFVTENGVVEHKKIRFNAPFKSEEINIILHVLRSKLLGNKLDKSEAQLISEIQNEFYNFSPILMEFTQTILSSLFKSQNTKVATGGTSNFLAQPEFNDVNKIKDLLTILEQNNILLDLIEQNSPDEGVTVKIGNELIVNQFHDCSLITTSFNIDGKSTGKIGIIGPQRMDYANVMKVLEYLSNNFNQLIE</sequence>
<dbReference type="Pfam" id="PF01628">
    <property type="entry name" value="HrcA"/>
    <property type="match status" value="1"/>
</dbReference>
<keyword evidence="4 5" id="KW-0804">Transcription</keyword>
<keyword evidence="3 5" id="KW-0346">Stress response</keyword>
<dbReference type="Gene3D" id="3.30.390.60">
    <property type="entry name" value="Heat-inducible transcription repressor hrca homolog, domain 3"/>
    <property type="match status" value="1"/>
</dbReference>
<dbReference type="PANTHER" id="PTHR34824:SF1">
    <property type="entry name" value="HEAT-INDUCIBLE TRANSCRIPTION REPRESSOR HRCA"/>
    <property type="match status" value="1"/>
</dbReference>
<reference evidence="7" key="2">
    <citation type="submission" date="2024-06" db="EMBL/GenBank/DDBJ databases">
        <authorList>
            <person name="Petrova K.O."/>
            <person name="Toshchakov S.V."/>
            <person name="Boltjanskaja Y.V."/>
            <person name="Kevbrin V."/>
        </authorList>
    </citation>
    <scope>NUCLEOTIDE SEQUENCE</scope>
    <source>
        <strain evidence="7">Z-910T</strain>
    </source>
</reference>
<dbReference type="HAMAP" id="MF_00081">
    <property type="entry name" value="HrcA"/>
    <property type="match status" value="1"/>
</dbReference>
<dbReference type="NCBIfam" id="TIGR00331">
    <property type="entry name" value="hrcA"/>
    <property type="match status" value="1"/>
</dbReference>